<gene>
    <name evidence="3" type="ORF">M5D96_005014</name>
</gene>
<feature type="compositionally biased region" description="Polar residues" evidence="1">
    <location>
        <begin position="200"/>
        <end position="215"/>
    </location>
</feature>
<sequence length="234" mass="24848">MWRMRTRLLTGYLVLLALGHLATEHGVVGQKYYMNFAFNNNNPDAEGGGGPVPGGGPGGQEGPPHTDGEDSGTPDGTPGENREVPADTSHGESDDSNGSDDNEDNENSGSDDGSGNSGSQNDSDDKKNDGHDDDNDDSDSKDTKDRRIKAEESEGSQEGNNRGDHSHHSSYEISIDDSFGGRYVRSIYESSESHGHSGSKAGSNQRDSGTGPQDSSAEEVPSNPRAPEDDYEEM</sequence>
<evidence type="ECO:0000256" key="1">
    <source>
        <dbReference type="SAM" id="MobiDB-lite"/>
    </source>
</evidence>
<comment type="caution">
    <text evidence="3">The sequence shown here is derived from an EMBL/GenBank/DDBJ whole genome shotgun (WGS) entry which is preliminary data.</text>
</comment>
<feature type="compositionally biased region" description="Acidic residues" evidence="1">
    <location>
        <begin position="94"/>
        <end position="106"/>
    </location>
</feature>
<feature type="compositionally biased region" description="Basic and acidic residues" evidence="1">
    <location>
        <begin position="138"/>
        <end position="152"/>
    </location>
</feature>
<feature type="compositionally biased region" description="Low complexity" evidence="1">
    <location>
        <begin position="107"/>
        <end position="121"/>
    </location>
</feature>
<feature type="compositionally biased region" description="Basic and acidic residues" evidence="1">
    <location>
        <begin position="80"/>
        <end position="93"/>
    </location>
</feature>
<evidence type="ECO:0000313" key="4">
    <source>
        <dbReference type="Proteomes" id="UP001059596"/>
    </source>
</evidence>
<feature type="compositionally biased region" description="Gly residues" evidence="1">
    <location>
        <begin position="46"/>
        <end position="61"/>
    </location>
</feature>
<dbReference type="OrthoDB" id="7873186at2759"/>
<evidence type="ECO:0000313" key="3">
    <source>
        <dbReference type="EMBL" id="KAI8043681.1"/>
    </source>
</evidence>
<dbReference type="AlphaFoldDB" id="A0A9P9YV73"/>
<proteinExistence type="predicted"/>
<feature type="signal peptide" evidence="2">
    <location>
        <begin position="1"/>
        <end position="29"/>
    </location>
</feature>
<evidence type="ECO:0008006" key="5">
    <source>
        <dbReference type="Google" id="ProtNLM"/>
    </source>
</evidence>
<evidence type="ECO:0000256" key="2">
    <source>
        <dbReference type="SAM" id="SignalP"/>
    </source>
</evidence>
<accession>A0A9P9YV73</accession>
<keyword evidence="2" id="KW-0732">Signal</keyword>
<dbReference type="EMBL" id="JAMKOV010000002">
    <property type="protein sequence ID" value="KAI8043681.1"/>
    <property type="molecule type" value="Genomic_DNA"/>
</dbReference>
<name>A0A9P9YV73_9MUSC</name>
<reference evidence="3" key="1">
    <citation type="journal article" date="2023" name="Genome Biol. Evol.">
        <title>Long-read-based Genome Assembly of Drosophila gunungcola Reveals Fewer Chemosensory Genes in Flower-breeding Species.</title>
        <authorList>
            <person name="Negi A."/>
            <person name="Liao B.Y."/>
            <person name="Yeh S.D."/>
        </authorList>
    </citation>
    <scope>NUCLEOTIDE SEQUENCE</scope>
    <source>
        <strain evidence="3">Sukarami</strain>
    </source>
</reference>
<feature type="chain" id="PRO_5040506177" description="Accessory gland protein Acp32CD" evidence="2">
    <location>
        <begin position="30"/>
        <end position="234"/>
    </location>
</feature>
<keyword evidence="4" id="KW-1185">Reference proteome</keyword>
<feature type="compositionally biased region" description="Basic and acidic residues" evidence="1">
    <location>
        <begin position="161"/>
        <end position="170"/>
    </location>
</feature>
<protein>
    <recommendedName>
        <fullName evidence="5">Accessory gland protein Acp32CD</fullName>
    </recommendedName>
</protein>
<feature type="region of interest" description="Disordered" evidence="1">
    <location>
        <begin position="43"/>
        <end position="234"/>
    </location>
</feature>
<organism evidence="3 4">
    <name type="scientific">Drosophila gunungcola</name>
    <name type="common">fruit fly</name>
    <dbReference type="NCBI Taxonomy" id="103775"/>
    <lineage>
        <taxon>Eukaryota</taxon>
        <taxon>Metazoa</taxon>
        <taxon>Ecdysozoa</taxon>
        <taxon>Arthropoda</taxon>
        <taxon>Hexapoda</taxon>
        <taxon>Insecta</taxon>
        <taxon>Pterygota</taxon>
        <taxon>Neoptera</taxon>
        <taxon>Endopterygota</taxon>
        <taxon>Diptera</taxon>
        <taxon>Brachycera</taxon>
        <taxon>Muscomorpha</taxon>
        <taxon>Ephydroidea</taxon>
        <taxon>Drosophilidae</taxon>
        <taxon>Drosophila</taxon>
        <taxon>Sophophora</taxon>
    </lineage>
</organism>
<dbReference type="Proteomes" id="UP001059596">
    <property type="component" value="Unassembled WGS sequence"/>
</dbReference>